<protein>
    <submittedName>
        <fullName evidence="3">SMP-30/gluconolactonase/LRE family protein</fullName>
    </submittedName>
</protein>
<dbReference type="RefSeq" id="WP_217963696.1">
    <property type="nucleotide sequence ID" value="NZ_JAHTBN010000002.1"/>
</dbReference>
<reference evidence="4" key="1">
    <citation type="journal article" date="2019" name="Int. J. Syst. Evol. Microbiol.">
        <title>The Global Catalogue of Microorganisms (GCM) 10K type strain sequencing project: providing services to taxonomists for standard genome sequencing and annotation.</title>
        <authorList>
            <consortium name="The Broad Institute Genomics Platform"/>
            <consortium name="The Broad Institute Genome Sequencing Center for Infectious Disease"/>
            <person name="Wu L."/>
            <person name="Ma J."/>
        </authorList>
    </citation>
    <scope>NUCLEOTIDE SEQUENCE [LARGE SCALE GENOMIC DNA]</scope>
    <source>
        <strain evidence="4">LMG 24813</strain>
    </source>
</reference>
<dbReference type="EMBL" id="JBHSBV010000003">
    <property type="protein sequence ID" value="MFC4200948.1"/>
    <property type="molecule type" value="Genomic_DNA"/>
</dbReference>
<keyword evidence="4" id="KW-1185">Reference proteome</keyword>
<accession>A0ABV8NY74</accession>
<dbReference type="InterPro" id="IPR051262">
    <property type="entry name" value="SMP-30/CGR1_Lactonase"/>
</dbReference>
<evidence type="ECO:0000313" key="4">
    <source>
        <dbReference type="Proteomes" id="UP001595848"/>
    </source>
</evidence>
<evidence type="ECO:0000259" key="2">
    <source>
        <dbReference type="Pfam" id="PF08450"/>
    </source>
</evidence>
<keyword evidence="1" id="KW-0378">Hydrolase</keyword>
<dbReference type="Proteomes" id="UP001595848">
    <property type="component" value="Unassembled WGS sequence"/>
</dbReference>
<organism evidence="3 4">
    <name type="scientific">Candidimonas humi</name>
    <dbReference type="NCBI Taxonomy" id="683355"/>
    <lineage>
        <taxon>Bacteria</taxon>
        <taxon>Pseudomonadati</taxon>
        <taxon>Pseudomonadota</taxon>
        <taxon>Betaproteobacteria</taxon>
        <taxon>Burkholderiales</taxon>
        <taxon>Alcaligenaceae</taxon>
        <taxon>Candidimonas</taxon>
    </lineage>
</organism>
<sequence>MTGLEDILKPGTPHRLATGYTFTEGPLWDPQGFFYFADVRENRLYRMVPGETPQLVRQTNGGNGTTFDLHGNIIQCEGPGRRLTRWNPRTGQADVLIETASNGRLNRPNDVICSSDGSILFTDPGMRVDVRERENEAAIWRIAPDGAVHLVALCEYPNGLAFSPDERRLYVANTRTQKYLQVLDLDENGELAGRRIFGDMSHDDSPGLPDGVKVDTLGRVFCTGPGGIWVYSAEGDFLGKIQCPETPVNFCFGGTDLRTLFVCAHSSIYALRTVHPGLPLPWYSRIERS</sequence>
<proteinExistence type="predicted"/>
<gene>
    <name evidence="3" type="ORF">ACFOY1_08285</name>
</gene>
<name>A0ABV8NY74_9BURK</name>
<dbReference type="Pfam" id="PF08450">
    <property type="entry name" value="SGL"/>
    <property type="match status" value="1"/>
</dbReference>
<feature type="domain" description="SMP-30/Gluconolactonase/LRE-like region" evidence="2">
    <location>
        <begin position="22"/>
        <end position="264"/>
    </location>
</feature>
<evidence type="ECO:0000256" key="1">
    <source>
        <dbReference type="ARBA" id="ARBA00022801"/>
    </source>
</evidence>
<comment type="caution">
    <text evidence="3">The sequence shown here is derived from an EMBL/GenBank/DDBJ whole genome shotgun (WGS) entry which is preliminary data.</text>
</comment>
<dbReference type="PANTHER" id="PTHR47572">
    <property type="entry name" value="LIPOPROTEIN-RELATED"/>
    <property type="match status" value="1"/>
</dbReference>
<evidence type="ECO:0000313" key="3">
    <source>
        <dbReference type="EMBL" id="MFC4200948.1"/>
    </source>
</evidence>
<dbReference type="PANTHER" id="PTHR47572:SF4">
    <property type="entry name" value="LACTONASE DRP35"/>
    <property type="match status" value="1"/>
</dbReference>
<dbReference type="InterPro" id="IPR013658">
    <property type="entry name" value="SGL"/>
</dbReference>